<reference evidence="4" key="1">
    <citation type="submission" date="2019-03" db="EMBL/GenBank/DDBJ databases">
        <title>Single cell metagenomics reveals metabolic interactions within the superorganism composed of flagellate Streblomastix strix and complex community of Bacteroidetes bacteria on its surface.</title>
        <authorList>
            <person name="Treitli S.C."/>
            <person name="Kolisko M."/>
            <person name="Husnik F."/>
            <person name="Keeling P."/>
            <person name="Hampl V."/>
        </authorList>
    </citation>
    <scope>NUCLEOTIDE SEQUENCE</scope>
    <source>
        <strain evidence="4">STM</strain>
    </source>
</reference>
<keyword evidence="1 4" id="KW-0489">Methyltransferase</keyword>
<feature type="domain" description="tRNA/rRNA methyltransferase SpoU type" evidence="3">
    <location>
        <begin position="25"/>
        <end position="167"/>
    </location>
</feature>
<dbReference type="InterPro" id="IPR029026">
    <property type="entry name" value="tRNA_m1G_MTases_N"/>
</dbReference>
<sequence>MRKLRVTELHRISPEEFEEAEKLPLVVVLDNVRSLHNIGSVFRTSDAFRVESVYLCGITATPPHPDMHKTALGAEYTVNWKYIKNTIDAVKELIQNGYVVYSIEQAEGSVMLNEWVLEKDKKYAVIFGNEVKGIQQEVIDCSYGCIEIPQFGTKHSLNVSVTAGIIIWDLFEKLRKW</sequence>
<dbReference type="GO" id="GO:0006396">
    <property type="term" value="P:RNA processing"/>
    <property type="evidence" value="ECO:0007669"/>
    <property type="project" value="InterPro"/>
</dbReference>
<dbReference type="GO" id="GO:0032259">
    <property type="term" value="P:methylation"/>
    <property type="evidence" value="ECO:0007669"/>
    <property type="project" value="UniProtKB-KW"/>
</dbReference>
<dbReference type="CDD" id="cd18097">
    <property type="entry name" value="SpoU-like"/>
    <property type="match status" value="1"/>
</dbReference>
<dbReference type="Gene3D" id="3.40.1280.10">
    <property type="match status" value="1"/>
</dbReference>
<dbReference type="PANTHER" id="PTHR46429">
    <property type="entry name" value="23S RRNA (GUANOSINE-2'-O-)-METHYLTRANSFERASE RLMB"/>
    <property type="match status" value="1"/>
</dbReference>
<proteinExistence type="predicted"/>
<dbReference type="EC" id="2.1.1.-" evidence="4"/>
<evidence type="ECO:0000259" key="3">
    <source>
        <dbReference type="Pfam" id="PF00588"/>
    </source>
</evidence>
<dbReference type="InterPro" id="IPR001537">
    <property type="entry name" value="SpoU_MeTrfase"/>
</dbReference>
<gene>
    <name evidence="4" type="ORF">EZS27_010586</name>
</gene>
<dbReference type="GO" id="GO:0005829">
    <property type="term" value="C:cytosol"/>
    <property type="evidence" value="ECO:0007669"/>
    <property type="project" value="TreeGrafter"/>
</dbReference>
<dbReference type="InterPro" id="IPR029028">
    <property type="entry name" value="Alpha/beta_knot_MTases"/>
</dbReference>
<organism evidence="4">
    <name type="scientific">termite gut metagenome</name>
    <dbReference type="NCBI Taxonomy" id="433724"/>
    <lineage>
        <taxon>unclassified sequences</taxon>
        <taxon>metagenomes</taxon>
        <taxon>organismal metagenomes</taxon>
    </lineage>
</organism>
<name>A0A5J4S7C2_9ZZZZ</name>
<comment type="caution">
    <text evidence="4">The sequence shown here is derived from an EMBL/GenBank/DDBJ whole genome shotgun (WGS) entry which is preliminary data.</text>
</comment>
<dbReference type="SUPFAM" id="SSF75217">
    <property type="entry name" value="alpha/beta knot"/>
    <property type="match status" value="1"/>
</dbReference>
<keyword evidence="2 4" id="KW-0808">Transferase</keyword>
<dbReference type="InterPro" id="IPR004441">
    <property type="entry name" value="rRNA_MeTrfase_TrmH"/>
</dbReference>
<dbReference type="GO" id="GO:0008173">
    <property type="term" value="F:RNA methyltransferase activity"/>
    <property type="evidence" value="ECO:0007669"/>
    <property type="project" value="InterPro"/>
</dbReference>
<evidence type="ECO:0000256" key="1">
    <source>
        <dbReference type="ARBA" id="ARBA00022603"/>
    </source>
</evidence>
<dbReference type="PANTHER" id="PTHR46429:SF1">
    <property type="entry name" value="23S RRNA (GUANOSINE-2'-O-)-METHYLTRANSFERASE RLMB"/>
    <property type="match status" value="1"/>
</dbReference>
<dbReference type="Pfam" id="PF00588">
    <property type="entry name" value="SpoU_methylase"/>
    <property type="match status" value="1"/>
</dbReference>
<dbReference type="GO" id="GO:0003723">
    <property type="term" value="F:RNA binding"/>
    <property type="evidence" value="ECO:0007669"/>
    <property type="project" value="InterPro"/>
</dbReference>
<dbReference type="AlphaFoldDB" id="A0A5J4S7C2"/>
<evidence type="ECO:0000256" key="2">
    <source>
        <dbReference type="ARBA" id="ARBA00022679"/>
    </source>
</evidence>
<evidence type="ECO:0000313" key="4">
    <source>
        <dbReference type="EMBL" id="KAA6341602.1"/>
    </source>
</evidence>
<protein>
    <submittedName>
        <fullName evidence="4">Putative TrmH family tRNA/rRNA methyltransferase</fullName>
        <ecNumber evidence="4">2.1.1.-</ecNumber>
    </submittedName>
</protein>
<accession>A0A5J4S7C2</accession>
<dbReference type="EMBL" id="SNRY01000376">
    <property type="protein sequence ID" value="KAA6341602.1"/>
    <property type="molecule type" value="Genomic_DNA"/>
</dbReference>